<evidence type="ECO:0000313" key="3">
    <source>
        <dbReference type="Proteomes" id="UP000759537"/>
    </source>
</evidence>
<name>A0A9P5T608_9AGAM</name>
<proteinExistence type="predicted"/>
<comment type="caution">
    <text evidence="2">The sequence shown here is derived from an EMBL/GenBank/DDBJ whole genome shotgun (WGS) entry which is preliminary data.</text>
</comment>
<feature type="compositionally biased region" description="Low complexity" evidence="1">
    <location>
        <begin position="10"/>
        <end position="21"/>
    </location>
</feature>
<dbReference type="AlphaFoldDB" id="A0A9P5T608"/>
<feature type="region of interest" description="Disordered" evidence="1">
    <location>
        <begin position="1"/>
        <end position="52"/>
    </location>
</feature>
<reference evidence="2" key="1">
    <citation type="submission" date="2019-10" db="EMBL/GenBank/DDBJ databases">
        <authorList>
            <consortium name="DOE Joint Genome Institute"/>
            <person name="Kuo A."/>
            <person name="Miyauchi S."/>
            <person name="Kiss E."/>
            <person name="Drula E."/>
            <person name="Kohler A."/>
            <person name="Sanchez-Garcia M."/>
            <person name="Andreopoulos B."/>
            <person name="Barry K.W."/>
            <person name="Bonito G."/>
            <person name="Buee M."/>
            <person name="Carver A."/>
            <person name="Chen C."/>
            <person name="Cichocki N."/>
            <person name="Clum A."/>
            <person name="Culley D."/>
            <person name="Crous P.W."/>
            <person name="Fauchery L."/>
            <person name="Girlanda M."/>
            <person name="Hayes R."/>
            <person name="Keri Z."/>
            <person name="LaButti K."/>
            <person name="Lipzen A."/>
            <person name="Lombard V."/>
            <person name="Magnuson J."/>
            <person name="Maillard F."/>
            <person name="Morin E."/>
            <person name="Murat C."/>
            <person name="Nolan M."/>
            <person name="Ohm R."/>
            <person name="Pangilinan J."/>
            <person name="Pereira M."/>
            <person name="Perotto S."/>
            <person name="Peter M."/>
            <person name="Riley R."/>
            <person name="Sitrit Y."/>
            <person name="Stielow B."/>
            <person name="Szollosi G."/>
            <person name="Zifcakova L."/>
            <person name="Stursova M."/>
            <person name="Spatafora J.W."/>
            <person name="Tedersoo L."/>
            <person name="Vaario L.-M."/>
            <person name="Yamada A."/>
            <person name="Yan M."/>
            <person name="Wang P."/>
            <person name="Xu J."/>
            <person name="Bruns T."/>
            <person name="Baldrian P."/>
            <person name="Vilgalys R."/>
            <person name="Henrissat B."/>
            <person name="Grigoriev I.V."/>
            <person name="Hibbett D."/>
            <person name="Nagy L.G."/>
            <person name="Martin F.M."/>
        </authorList>
    </citation>
    <scope>NUCLEOTIDE SEQUENCE</scope>
    <source>
        <strain evidence="2">Prilba</strain>
    </source>
</reference>
<protein>
    <submittedName>
        <fullName evidence="2">Uncharacterized protein</fullName>
    </submittedName>
</protein>
<evidence type="ECO:0000313" key="2">
    <source>
        <dbReference type="EMBL" id="KAF8477811.1"/>
    </source>
</evidence>
<keyword evidence="3" id="KW-1185">Reference proteome</keyword>
<accession>A0A9P5T608</accession>
<evidence type="ECO:0000256" key="1">
    <source>
        <dbReference type="SAM" id="MobiDB-lite"/>
    </source>
</evidence>
<organism evidence="2 3">
    <name type="scientific">Russula ochroleuca</name>
    <dbReference type="NCBI Taxonomy" id="152965"/>
    <lineage>
        <taxon>Eukaryota</taxon>
        <taxon>Fungi</taxon>
        <taxon>Dikarya</taxon>
        <taxon>Basidiomycota</taxon>
        <taxon>Agaricomycotina</taxon>
        <taxon>Agaricomycetes</taxon>
        <taxon>Russulales</taxon>
        <taxon>Russulaceae</taxon>
        <taxon>Russula</taxon>
    </lineage>
</organism>
<reference evidence="2" key="2">
    <citation type="journal article" date="2020" name="Nat. Commun.">
        <title>Large-scale genome sequencing of mycorrhizal fungi provides insights into the early evolution of symbiotic traits.</title>
        <authorList>
            <person name="Miyauchi S."/>
            <person name="Kiss E."/>
            <person name="Kuo A."/>
            <person name="Drula E."/>
            <person name="Kohler A."/>
            <person name="Sanchez-Garcia M."/>
            <person name="Morin E."/>
            <person name="Andreopoulos B."/>
            <person name="Barry K.W."/>
            <person name="Bonito G."/>
            <person name="Buee M."/>
            <person name="Carver A."/>
            <person name="Chen C."/>
            <person name="Cichocki N."/>
            <person name="Clum A."/>
            <person name="Culley D."/>
            <person name="Crous P.W."/>
            <person name="Fauchery L."/>
            <person name="Girlanda M."/>
            <person name="Hayes R.D."/>
            <person name="Keri Z."/>
            <person name="LaButti K."/>
            <person name="Lipzen A."/>
            <person name="Lombard V."/>
            <person name="Magnuson J."/>
            <person name="Maillard F."/>
            <person name="Murat C."/>
            <person name="Nolan M."/>
            <person name="Ohm R.A."/>
            <person name="Pangilinan J."/>
            <person name="Pereira M.F."/>
            <person name="Perotto S."/>
            <person name="Peter M."/>
            <person name="Pfister S."/>
            <person name="Riley R."/>
            <person name="Sitrit Y."/>
            <person name="Stielow J.B."/>
            <person name="Szollosi G."/>
            <person name="Zifcakova L."/>
            <person name="Stursova M."/>
            <person name="Spatafora J.W."/>
            <person name="Tedersoo L."/>
            <person name="Vaario L.M."/>
            <person name="Yamada A."/>
            <person name="Yan M."/>
            <person name="Wang P."/>
            <person name="Xu J."/>
            <person name="Bruns T."/>
            <person name="Baldrian P."/>
            <person name="Vilgalys R."/>
            <person name="Dunand C."/>
            <person name="Henrissat B."/>
            <person name="Grigoriev I.V."/>
            <person name="Hibbett D."/>
            <person name="Nagy L.G."/>
            <person name="Martin F.M."/>
        </authorList>
    </citation>
    <scope>NUCLEOTIDE SEQUENCE</scope>
    <source>
        <strain evidence="2">Prilba</strain>
    </source>
</reference>
<dbReference type="EMBL" id="WHVB01000013">
    <property type="protein sequence ID" value="KAF8477811.1"/>
    <property type="molecule type" value="Genomic_DNA"/>
</dbReference>
<sequence length="202" mass="22109">MRMLGRERTGTSGERGVTSGERYVRRTEPLQIVRESSLSGKPGEDPDGSPVNRGRGGLCCSGAEKSICLTLMSVQFALIAAREHYNHWVGSSERRRTSIGARPLLRTTKTWLSDDTRSSVRGPGRDFAAEDMQVGWSSATTLDLQEEAGVHSTHLVELGRGNGNGKATHPAIRVVEMPAVRAKSDSRIWDQTWAWDGTNTTT</sequence>
<dbReference type="Proteomes" id="UP000759537">
    <property type="component" value="Unassembled WGS sequence"/>
</dbReference>
<gene>
    <name evidence="2" type="ORF">DFH94DRAFT_755967</name>
</gene>